<accession>A0A1Z5JLE9</accession>
<gene>
    <name evidence="1" type="ORF">FisN_29Lh056</name>
</gene>
<reference evidence="1 2" key="1">
    <citation type="journal article" date="2015" name="Plant Cell">
        <title>Oil accumulation by the oleaginous diatom Fistulifera solaris as revealed by the genome and transcriptome.</title>
        <authorList>
            <person name="Tanaka T."/>
            <person name="Maeda Y."/>
            <person name="Veluchamy A."/>
            <person name="Tanaka M."/>
            <person name="Abida H."/>
            <person name="Marechal E."/>
            <person name="Bowler C."/>
            <person name="Muto M."/>
            <person name="Sunaga Y."/>
            <person name="Tanaka M."/>
            <person name="Yoshino T."/>
            <person name="Taniguchi T."/>
            <person name="Fukuda Y."/>
            <person name="Nemoto M."/>
            <person name="Matsumoto M."/>
            <person name="Wong P.S."/>
            <person name="Aburatani S."/>
            <person name="Fujibuchi W."/>
        </authorList>
    </citation>
    <scope>NUCLEOTIDE SEQUENCE [LARGE SCALE GENOMIC DNA]</scope>
    <source>
        <strain evidence="1 2">JPCC DA0580</strain>
    </source>
</reference>
<comment type="caution">
    <text evidence="1">The sequence shown here is derived from an EMBL/GenBank/DDBJ whole genome shotgun (WGS) entry which is preliminary data.</text>
</comment>
<sequence>MHTFLRQSKAFFRPANSEKPNDATSTTIMIDNTQHVYIRVKLKRSRITTQCRPAVLSACPEILKDLDDDLCECLRLLPKSVHPLIRRTCIWINSQYAVGPIDNPVTLAHATAHHHRAWLLWAKDCPDKQHGIEIYNCFSYRRMRWHWNGCGLILHELCHLIHQFALGLDNSIIRQVYQKAKLSEKYEQVLRRDWAGLTIDCDLAYAMVDEREFFAELSVTYWSHQYKTLDKASHTKVLQSSPPFLEPTVRTRLGLKSLEKDEHAHHCNKFYPFTRGQFRHYDAETCQVFDALWTEIAGWEDPLMVEKDCYCWYPFQASEKLSVLVGPVSDTVDL</sequence>
<protein>
    <submittedName>
        <fullName evidence="1">Uncharacterized protein</fullName>
    </submittedName>
</protein>
<dbReference type="Proteomes" id="UP000198406">
    <property type="component" value="Unassembled WGS sequence"/>
</dbReference>
<dbReference type="EMBL" id="BDSP01000084">
    <property type="protein sequence ID" value="GAX14847.1"/>
    <property type="molecule type" value="Genomic_DNA"/>
</dbReference>
<organism evidence="1 2">
    <name type="scientific">Fistulifera solaris</name>
    <name type="common">Oleaginous diatom</name>
    <dbReference type="NCBI Taxonomy" id="1519565"/>
    <lineage>
        <taxon>Eukaryota</taxon>
        <taxon>Sar</taxon>
        <taxon>Stramenopiles</taxon>
        <taxon>Ochrophyta</taxon>
        <taxon>Bacillariophyta</taxon>
        <taxon>Bacillariophyceae</taxon>
        <taxon>Bacillariophycidae</taxon>
        <taxon>Naviculales</taxon>
        <taxon>Naviculaceae</taxon>
        <taxon>Fistulifera</taxon>
    </lineage>
</organism>
<evidence type="ECO:0000313" key="2">
    <source>
        <dbReference type="Proteomes" id="UP000198406"/>
    </source>
</evidence>
<name>A0A1Z5JLE9_FISSO</name>
<dbReference type="SUPFAM" id="SSF55486">
    <property type="entry name" value="Metalloproteases ('zincins'), catalytic domain"/>
    <property type="match status" value="1"/>
</dbReference>
<dbReference type="InParanoid" id="A0A1Z5JLE9"/>
<dbReference type="OrthoDB" id="43533at2759"/>
<proteinExistence type="predicted"/>
<dbReference type="AlphaFoldDB" id="A0A1Z5JLE9"/>
<keyword evidence="2" id="KW-1185">Reference proteome</keyword>
<evidence type="ECO:0000313" key="1">
    <source>
        <dbReference type="EMBL" id="GAX14847.1"/>
    </source>
</evidence>